<protein>
    <recommendedName>
        <fullName evidence="7">Thiol:disulfide interchange protein</fullName>
    </recommendedName>
</protein>
<feature type="signal peptide" evidence="8">
    <location>
        <begin position="1"/>
        <end position="25"/>
    </location>
</feature>
<keyword evidence="11" id="KW-1185">Reference proteome</keyword>
<dbReference type="InterPro" id="IPR023205">
    <property type="entry name" value="DsbA/DsbL"/>
</dbReference>
<sequence length="214" mass="23470">MNSKRLFARALLALGLSVIGASALAAGDHAGPVTKLPVAQPVATPGKIEVIEFFWFGCPHCSALEPAVAAWEKSLPPDVVLRREHVMWDGRSDMEGHTKLFVTLRTMGLLAQHQRAVFDAIHGGRVELRDEKTLFEWVAKRGINRAQFEAAYKSFGIGSQIGRAKQMTRDYRVNGVPTFIVNGKYSTSVSQAGGEQQLFAILNKLIAQERAGKK</sequence>
<gene>
    <name evidence="10" type="ORF">GCM10007907_17590</name>
</gene>
<dbReference type="InterPro" id="IPR050824">
    <property type="entry name" value="Thiol_disulfide_DsbA"/>
</dbReference>
<organism evidence="10 11">
    <name type="scientific">Chitinimonas prasina</name>
    <dbReference type="NCBI Taxonomy" id="1434937"/>
    <lineage>
        <taxon>Bacteria</taxon>
        <taxon>Pseudomonadati</taxon>
        <taxon>Pseudomonadota</taxon>
        <taxon>Betaproteobacteria</taxon>
        <taxon>Neisseriales</taxon>
        <taxon>Chitinibacteraceae</taxon>
        <taxon>Chitinimonas</taxon>
    </lineage>
</organism>
<comment type="similarity">
    <text evidence="2">Belongs to the thioredoxin family. DsbA subfamily.</text>
</comment>
<dbReference type="PROSITE" id="PS51352">
    <property type="entry name" value="THIOREDOXIN_2"/>
    <property type="match status" value="1"/>
</dbReference>
<keyword evidence="4 7" id="KW-0574">Periplasm</keyword>
<evidence type="ECO:0000259" key="9">
    <source>
        <dbReference type="PROSITE" id="PS51352"/>
    </source>
</evidence>
<accession>A0ABQ5YDU9</accession>
<evidence type="ECO:0000256" key="7">
    <source>
        <dbReference type="PIRNR" id="PIRNR001488"/>
    </source>
</evidence>
<feature type="domain" description="Thioredoxin" evidence="9">
    <location>
        <begin position="12"/>
        <end position="207"/>
    </location>
</feature>
<evidence type="ECO:0000256" key="2">
    <source>
        <dbReference type="ARBA" id="ARBA00005791"/>
    </source>
</evidence>
<comment type="caution">
    <text evidence="10">The sequence shown here is derived from an EMBL/GenBank/DDBJ whole genome shotgun (WGS) entry which is preliminary data.</text>
</comment>
<dbReference type="PANTHER" id="PTHR35891">
    <property type="entry name" value="THIOL:DISULFIDE INTERCHANGE PROTEIN DSBA"/>
    <property type="match status" value="1"/>
</dbReference>
<dbReference type="InterPro" id="IPR017937">
    <property type="entry name" value="Thioredoxin_CS"/>
</dbReference>
<dbReference type="RefSeq" id="WP_284196091.1">
    <property type="nucleotide sequence ID" value="NZ_BSOG01000002.1"/>
</dbReference>
<evidence type="ECO:0000256" key="3">
    <source>
        <dbReference type="ARBA" id="ARBA00022729"/>
    </source>
</evidence>
<dbReference type="PANTHER" id="PTHR35891:SF3">
    <property type="entry name" value="THIOL:DISULFIDE INTERCHANGE PROTEIN DSBL"/>
    <property type="match status" value="1"/>
</dbReference>
<dbReference type="Gene3D" id="3.40.30.10">
    <property type="entry name" value="Glutaredoxin"/>
    <property type="match status" value="2"/>
</dbReference>
<feature type="chain" id="PRO_5047362221" description="Thiol:disulfide interchange protein" evidence="8">
    <location>
        <begin position="26"/>
        <end position="214"/>
    </location>
</feature>
<dbReference type="EMBL" id="BSOG01000002">
    <property type="protein sequence ID" value="GLR12969.1"/>
    <property type="molecule type" value="Genomic_DNA"/>
</dbReference>
<evidence type="ECO:0000313" key="10">
    <source>
        <dbReference type="EMBL" id="GLR12969.1"/>
    </source>
</evidence>
<name>A0ABQ5YDU9_9NEIS</name>
<dbReference type="Proteomes" id="UP001156706">
    <property type="component" value="Unassembled WGS sequence"/>
</dbReference>
<reference evidence="11" key="1">
    <citation type="journal article" date="2019" name="Int. J. Syst. Evol. Microbiol.">
        <title>The Global Catalogue of Microorganisms (GCM) 10K type strain sequencing project: providing services to taxonomists for standard genome sequencing and annotation.</title>
        <authorList>
            <consortium name="The Broad Institute Genomics Platform"/>
            <consortium name="The Broad Institute Genome Sequencing Center for Infectious Disease"/>
            <person name="Wu L."/>
            <person name="Ma J."/>
        </authorList>
    </citation>
    <scope>NUCLEOTIDE SEQUENCE [LARGE SCALE GENOMIC DNA]</scope>
    <source>
        <strain evidence="11">NBRC 110044</strain>
    </source>
</reference>
<dbReference type="InterPro" id="IPR036249">
    <property type="entry name" value="Thioredoxin-like_sf"/>
</dbReference>
<dbReference type="PROSITE" id="PS00194">
    <property type="entry name" value="THIOREDOXIN_1"/>
    <property type="match status" value="1"/>
</dbReference>
<dbReference type="CDD" id="cd03019">
    <property type="entry name" value="DsbA_DsbA"/>
    <property type="match status" value="1"/>
</dbReference>
<dbReference type="InterPro" id="IPR001853">
    <property type="entry name" value="DSBA-like_thioredoxin_dom"/>
</dbReference>
<dbReference type="SUPFAM" id="SSF52833">
    <property type="entry name" value="Thioredoxin-like"/>
    <property type="match status" value="1"/>
</dbReference>
<proteinExistence type="inferred from homology"/>
<dbReference type="InterPro" id="IPR013766">
    <property type="entry name" value="Thioredoxin_domain"/>
</dbReference>
<evidence type="ECO:0000313" key="11">
    <source>
        <dbReference type="Proteomes" id="UP001156706"/>
    </source>
</evidence>
<keyword evidence="5 7" id="KW-1015">Disulfide bond</keyword>
<keyword evidence="6" id="KW-0676">Redox-active center</keyword>
<evidence type="ECO:0000256" key="5">
    <source>
        <dbReference type="ARBA" id="ARBA00023157"/>
    </source>
</evidence>
<evidence type="ECO:0000256" key="4">
    <source>
        <dbReference type="ARBA" id="ARBA00022764"/>
    </source>
</evidence>
<evidence type="ECO:0000256" key="6">
    <source>
        <dbReference type="ARBA" id="ARBA00023284"/>
    </source>
</evidence>
<keyword evidence="3 8" id="KW-0732">Signal</keyword>
<dbReference type="Pfam" id="PF01323">
    <property type="entry name" value="DSBA"/>
    <property type="match status" value="1"/>
</dbReference>
<dbReference type="PIRSF" id="PIRSF001488">
    <property type="entry name" value="Tdi_protein"/>
    <property type="match status" value="1"/>
</dbReference>
<comment type="subcellular location">
    <subcellularLocation>
        <location evidence="1 7">Periplasm</location>
    </subcellularLocation>
</comment>
<evidence type="ECO:0000256" key="1">
    <source>
        <dbReference type="ARBA" id="ARBA00004418"/>
    </source>
</evidence>
<evidence type="ECO:0000256" key="8">
    <source>
        <dbReference type="SAM" id="SignalP"/>
    </source>
</evidence>